<evidence type="ECO:0000259" key="5">
    <source>
        <dbReference type="Pfam" id="PF25789"/>
    </source>
</evidence>
<dbReference type="Proteomes" id="UP000054988">
    <property type="component" value="Unassembled WGS sequence"/>
</dbReference>
<evidence type="ECO:0000256" key="1">
    <source>
        <dbReference type="ARBA" id="ARBA00004496"/>
    </source>
</evidence>
<feature type="domain" description="NAA35-like TPR repeats" evidence="5">
    <location>
        <begin position="363"/>
        <end position="527"/>
    </location>
</feature>
<comment type="caution">
    <text evidence="6">The sequence shown here is derived from an EMBL/GenBank/DDBJ whole genome shotgun (WGS) entry which is preliminary data.</text>
</comment>
<evidence type="ECO:0008006" key="8">
    <source>
        <dbReference type="Google" id="ProtNLM"/>
    </source>
</evidence>
<dbReference type="InterPro" id="IPR057983">
    <property type="entry name" value="NAA35-like_N"/>
</dbReference>
<accession>A0A0W0G6Y7</accession>
<dbReference type="InterPro" id="IPR057982">
    <property type="entry name" value="TPR_NAA35"/>
</dbReference>
<dbReference type="eggNOG" id="KOG2343">
    <property type="taxonomic scope" value="Eukaryota"/>
</dbReference>
<dbReference type="Pfam" id="PF25789">
    <property type="entry name" value="TPR_NAA35"/>
    <property type="match status" value="1"/>
</dbReference>
<name>A0A0W0G6Y7_MONRR</name>
<sequence>MYSMELDLPELPGGDSFHDVTSLFTDAAADMQQGEMIMIDGFQLQDAMSAIEIGEPRLDTGMKLGSEPFDPLALLLPEELCWILDRSFSYEMEWHSANSLSHTVFTLLYVHHLGTIDPDMLPYAIDADPARPLGLITVVLRAFVCAMLKCCDLSWRELTKGGLHDTEDWQSEKCEVSLLEGWPVNAALARLEDAIKWLWSTPKGSFVIHVFLLHTEPRTDMISFLIVPKTWYKALCDRLLFRKTILELMEHDIYHDKERFRHLLRDARRYLDEIRSQTSIPEPSQDSPARKAFDPYIAGRLNTFLPIRVVELPAIEDSWSAWNNFLDGWEETLVLSDTKEITSWEVVGNLRVWVPSPPLRAAYIRSSTQTTFYDGLQILNDYPTTWLVKRFFLETLGVNYTIFAQYWGGPSSPRLVEVERTLIRTLIPHIRGLWFNPPRRRRFLSASLLDWHNIYDTLTIISEDLDRSEMHPSSFIVTKMPYAALLWRLSIVREVVLSGFQLELYSSTERPFAYWYASQVIDGYLHTLDMVMGLAPSGSSTEKEMKFQQVFLTALNSMCMAMFSILYTIPSRASWAAFRGITMRRHKWAFRVEYEDYENPPIAHPHLESYLADLYEMDDDEWFSPSDSFGFAKGLLESLLGNRDAGGWAGHWKEERMQVVRGLISACTELGGLSRRPRDAGDATLQPEGYVDVTRLLKWKIRISTSPWFPSLA</sequence>
<evidence type="ECO:0000313" key="7">
    <source>
        <dbReference type="Proteomes" id="UP000054988"/>
    </source>
</evidence>
<dbReference type="GO" id="GO:0031417">
    <property type="term" value="C:NatC complex"/>
    <property type="evidence" value="ECO:0007669"/>
    <property type="project" value="InterPro"/>
</dbReference>
<evidence type="ECO:0000256" key="3">
    <source>
        <dbReference type="ARBA" id="ARBA00022490"/>
    </source>
</evidence>
<dbReference type="Pfam" id="PF04112">
    <property type="entry name" value="Mak10"/>
    <property type="match status" value="1"/>
</dbReference>
<dbReference type="PANTHER" id="PTHR21373:SF0">
    <property type="entry name" value="N-ALPHA-ACETYLTRANSFERASE 35, NATC AUXILIARY SUBUNIT"/>
    <property type="match status" value="1"/>
</dbReference>
<gene>
    <name evidence="6" type="ORF">WG66_3099</name>
</gene>
<organism evidence="6 7">
    <name type="scientific">Moniliophthora roreri</name>
    <name type="common">Frosty pod rot fungus</name>
    <name type="synonym">Monilia roreri</name>
    <dbReference type="NCBI Taxonomy" id="221103"/>
    <lineage>
        <taxon>Eukaryota</taxon>
        <taxon>Fungi</taxon>
        <taxon>Dikarya</taxon>
        <taxon>Basidiomycota</taxon>
        <taxon>Agaricomycotina</taxon>
        <taxon>Agaricomycetes</taxon>
        <taxon>Agaricomycetidae</taxon>
        <taxon>Agaricales</taxon>
        <taxon>Marasmiineae</taxon>
        <taxon>Marasmiaceae</taxon>
        <taxon>Moniliophthora</taxon>
    </lineage>
</organism>
<feature type="domain" description="NAA35-like N-terminal" evidence="4">
    <location>
        <begin position="34"/>
        <end position="186"/>
    </location>
</feature>
<comment type="similarity">
    <text evidence="2">Belongs to the MAK10 family.</text>
</comment>
<evidence type="ECO:0000313" key="6">
    <source>
        <dbReference type="EMBL" id="KTB44339.1"/>
    </source>
</evidence>
<dbReference type="EMBL" id="LATX01000951">
    <property type="protein sequence ID" value="KTB44339.1"/>
    <property type="molecule type" value="Genomic_DNA"/>
</dbReference>
<dbReference type="AlphaFoldDB" id="A0A0W0G6Y7"/>
<protein>
    <recommendedName>
        <fullName evidence="8">Mak10-domain-containing protein</fullName>
    </recommendedName>
</protein>
<dbReference type="PANTHER" id="PTHR21373">
    <property type="entry name" value="GLUCOSE REPRESSIBLE PROTEIN MAK10"/>
    <property type="match status" value="1"/>
</dbReference>
<evidence type="ECO:0000259" key="4">
    <source>
        <dbReference type="Pfam" id="PF04112"/>
    </source>
</evidence>
<evidence type="ECO:0000256" key="2">
    <source>
        <dbReference type="ARBA" id="ARBA00006289"/>
    </source>
</evidence>
<proteinExistence type="inferred from homology"/>
<comment type="subcellular location">
    <subcellularLocation>
        <location evidence="1">Cytoplasm</location>
    </subcellularLocation>
</comment>
<dbReference type="InterPro" id="IPR007244">
    <property type="entry name" value="Naa35_N"/>
</dbReference>
<keyword evidence="3" id="KW-0963">Cytoplasm</keyword>
<reference evidence="6 7" key="1">
    <citation type="submission" date="2015-12" db="EMBL/GenBank/DDBJ databases">
        <title>Draft genome sequence of Moniliophthora roreri, the causal agent of frosty pod rot of cacao.</title>
        <authorList>
            <person name="Aime M.C."/>
            <person name="Diaz-Valderrama J.R."/>
            <person name="Kijpornyongpan T."/>
            <person name="Phillips-Mora W."/>
        </authorList>
    </citation>
    <scope>NUCLEOTIDE SEQUENCE [LARGE SCALE GENOMIC DNA]</scope>
    <source>
        <strain evidence="6 7">MCA 2952</strain>
    </source>
</reference>